<dbReference type="InterPro" id="IPR001173">
    <property type="entry name" value="Glyco_trans_2-like"/>
</dbReference>
<dbReference type="Pfam" id="PF13692">
    <property type="entry name" value="Glyco_trans_1_4"/>
    <property type="match status" value="1"/>
</dbReference>
<dbReference type="SUPFAM" id="SSF53756">
    <property type="entry name" value="UDP-Glycosyltransferase/glycogen phosphorylase"/>
    <property type="match status" value="1"/>
</dbReference>
<feature type="domain" description="Glycosyltransferase 2-like" evidence="1">
    <location>
        <begin position="5"/>
        <end position="122"/>
    </location>
</feature>
<dbReference type="EMBL" id="MT141534">
    <property type="protein sequence ID" value="QJA65237.1"/>
    <property type="molecule type" value="Genomic_DNA"/>
</dbReference>
<dbReference type="InterPro" id="IPR011990">
    <property type="entry name" value="TPR-like_helical_dom_sf"/>
</dbReference>
<evidence type="ECO:0000313" key="3">
    <source>
        <dbReference type="EMBL" id="QJA65237.1"/>
    </source>
</evidence>
<dbReference type="InterPro" id="IPR029044">
    <property type="entry name" value="Nucleotide-diphossugar_trans"/>
</dbReference>
<evidence type="ECO:0000259" key="1">
    <source>
        <dbReference type="Pfam" id="PF00535"/>
    </source>
</evidence>
<dbReference type="CDD" id="cd02511">
    <property type="entry name" value="Beta4Glucosyltransferase"/>
    <property type="match status" value="1"/>
</dbReference>
<dbReference type="Pfam" id="PF13431">
    <property type="entry name" value="TPR_17"/>
    <property type="match status" value="1"/>
</dbReference>
<dbReference type="SUPFAM" id="SSF48452">
    <property type="entry name" value="TPR-like"/>
    <property type="match status" value="1"/>
</dbReference>
<dbReference type="Pfam" id="PF00535">
    <property type="entry name" value="Glycos_transf_2"/>
    <property type="match status" value="1"/>
</dbReference>
<dbReference type="SUPFAM" id="SSF53448">
    <property type="entry name" value="Nucleotide-diphospho-sugar transferases"/>
    <property type="match status" value="1"/>
</dbReference>
<dbReference type="InterPro" id="IPR019734">
    <property type="entry name" value="TPR_rpt"/>
</dbReference>
<dbReference type="AlphaFoldDB" id="A0A6H1ZJU7"/>
<dbReference type="EMBL" id="MT144058">
    <property type="protein sequence ID" value="QJA47798.1"/>
    <property type="molecule type" value="Genomic_DNA"/>
</dbReference>
<reference evidence="2" key="1">
    <citation type="submission" date="2020-03" db="EMBL/GenBank/DDBJ databases">
        <title>The deep terrestrial virosphere.</title>
        <authorList>
            <person name="Holmfeldt K."/>
            <person name="Nilsson E."/>
            <person name="Simone D."/>
            <person name="Lopez-Fernandez M."/>
            <person name="Wu X."/>
            <person name="de Brujin I."/>
            <person name="Lundin D."/>
            <person name="Andersson A."/>
            <person name="Bertilsson S."/>
            <person name="Dopson M."/>
        </authorList>
    </citation>
    <scope>NUCLEOTIDE SEQUENCE</scope>
    <source>
        <strain evidence="3">MM415B00426</strain>
        <strain evidence="2">TM448A00739</strain>
    </source>
</reference>
<dbReference type="Gene3D" id="3.90.550.10">
    <property type="entry name" value="Spore Coat Polysaccharide Biosynthesis Protein SpsA, Chain A"/>
    <property type="match status" value="1"/>
</dbReference>
<dbReference type="Gene3D" id="1.25.40.10">
    <property type="entry name" value="Tetratricopeptide repeat domain"/>
    <property type="match status" value="2"/>
</dbReference>
<dbReference type="Gene3D" id="3.40.50.2000">
    <property type="entry name" value="Glycogen Phosphorylase B"/>
    <property type="match status" value="1"/>
</dbReference>
<name>A0A6H1ZJU7_9ZZZZ</name>
<accession>A0A6H1ZJU7</accession>
<organism evidence="2">
    <name type="scientific">viral metagenome</name>
    <dbReference type="NCBI Taxonomy" id="1070528"/>
    <lineage>
        <taxon>unclassified sequences</taxon>
        <taxon>metagenomes</taxon>
        <taxon>organismal metagenomes</taxon>
    </lineage>
</organism>
<proteinExistence type="predicted"/>
<dbReference type="CDD" id="cd03801">
    <property type="entry name" value="GT4_PimA-like"/>
    <property type="match status" value="1"/>
</dbReference>
<dbReference type="Pfam" id="PF13181">
    <property type="entry name" value="TPR_8"/>
    <property type="match status" value="1"/>
</dbReference>
<gene>
    <name evidence="3" type="ORF">MM415B00426_0043</name>
    <name evidence="2" type="ORF">TM448A00739_0002</name>
</gene>
<evidence type="ECO:0000313" key="2">
    <source>
        <dbReference type="EMBL" id="QJA47798.1"/>
    </source>
</evidence>
<dbReference type="PROSITE" id="PS50005">
    <property type="entry name" value="TPR"/>
    <property type="match status" value="1"/>
</dbReference>
<protein>
    <submittedName>
        <fullName evidence="2">Putative tetratricopeptide repeat protein</fullName>
    </submittedName>
</protein>
<dbReference type="PANTHER" id="PTHR43630:SF2">
    <property type="entry name" value="GLYCOSYLTRANSFERASE"/>
    <property type="match status" value="1"/>
</dbReference>
<dbReference type="SMART" id="SM00028">
    <property type="entry name" value="TPR"/>
    <property type="match status" value="3"/>
</dbReference>
<sequence length="717" mass="84182">MATISLVMIVKNEEAILERNLGTYKHIVDEFVIVDTGSTDKTKAIIKKYGKLHTLKFTDYVDTKNRALKIATCDYILFMDADEYFTTNVDNVKQYAESGVNCLSVKVDEYSGPTVICTYYRNRLWKNNGEWKFMGAGVHEVICGLGDITYDRSIHVKHDHTHRNEVPVERYEQYVKWLAEAIEKNPEDARSMFYLARTYRDLNRFDLAIDIYEKYLNMSNNPFIDERWQAAYDIALCWKVNGEYDKVFECCDRAIEIDPRRAEAYNLKGLLYYNMQKWEESIQCYEKGKSLPFPEDVMLFIDPQAYELIPLDNLSICYDRLRQYKKSKSLIESWLAQSTYIDERIVGNLAWTNSKLHQKIFMALGYTPEPVYGGMMETQGVHGLETTYIELSEELARLGHTVFLFVRCDEEHVYNGVYYIPYNRIGSYFSAVPDILITSRWFDSLYFENYTKKIIWFQDAFFQDPNRSDAFSRANMLICSSLWHWHYIIERLQHSIDAKKLKIVPLGIRKDLYLQSIERNPFKVFYSSNPDRGLYILVDMWKELTEQIPQLELDIYYGWEGLKTWSDNKNWQDQIGQQYSDTMKKLSDFGNISFKGRLTKKDLAKEMLSSTLCLYPNNFWETFCLTSLEAQAAGVPTITTDKGALATTLNKECNVLIRLDPFSKEYKDAFIKETVNLFSDKTRLKQWSLQCRDYIMSGKHDWTDIAQQWSELILCLQ</sequence>
<dbReference type="PANTHER" id="PTHR43630">
    <property type="entry name" value="POLY-BETA-1,6-N-ACETYL-D-GLUCOSAMINE SYNTHASE"/>
    <property type="match status" value="1"/>
</dbReference>